<keyword evidence="3" id="KW-1003">Cell membrane</keyword>
<organism evidence="10 11">
    <name type="scientific">Novosphingobium rhizovicinum</name>
    <dbReference type="NCBI Taxonomy" id="3228928"/>
    <lineage>
        <taxon>Bacteria</taxon>
        <taxon>Pseudomonadati</taxon>
        <taxon>Pseudomonadota</taxon>
        <taxon>Alphaproteobacteria</taxon>
        <taxon>Sphingomonadales</taxon>
        <taxon>Sphingomonadaceae</taxon>
        <taxon>Novosphingobium</taxon>
    </lineage>
</organism>
<keyword evidence="7" id="KW-0406">Ion transport</keyword>
<keyword evidence="11" id="KW-1185">Reference proteome</keyword>
<dbReference type="PANTHER" id="PTHR30221">
    <property type="entry name" value="SMALL-CONDUCTANCE MECHANOSENSITIVE CHANNEL"/>
    <property type="match status" value="1"/>
</dbReference>
<keyword evidence="4 7" id="KW-0812">Transmembrane</keyword>
<comment type="similarity">
    <text evidence="2 7">Belongs to the MscS (TC 1.A.23) family.</text>
</comment>
<dbReference type="InterPro" id="IPR049278">
    <property type="entry name" value="MS_channel_C"/>
</dbReference>
<dbReference type="Gene3D" id="2.30.30.60">
    <property type="match status" value="1"/>
</dbReference>
<proteinExistence type="inferred from homology"/>
<keyword evidence="7" id="KW-0813">Transport</keyword>
<dbReference type="InterPro" id="IPR045275">
    <property type="entry name" value="MscS_archaea/bacteria_type"/>
</dbReference>
<sequence>MVRAQSRESALFARPNGEGNRVVCRGFPPKLAQRNCFTAVDLTVNYVQALRDQIEDMLRSFIQTLPQLLIALGVVAITWLVAKFAVRIADRITGRTRVREDLKQLLDTLVRLAIWVFGLLIALTVAVPSFTPAGAFAGLGVGALAIGFAFQDIFENFLAGVLIMLREKMRIGDIIEVEGIMGRVEKITLRETHIRQLSNELTIVPNSLLFKNPVKILTDDTVRRNEIVVGVSYDTDLEQARQLIQSTVEGLEHINHDKPVLVFAQEFNSSSIDFLVQWWAQSAPRDLRLTKSEVVIAIKKALDGAGIEIPFPYVTHTFKEPLQIGRTPAALKHDD</sequence>
<accession>A0ABV3RFI8</accession>
<comment type="caution">
    <text evidence="10">The sequence shown here is derived from an EMBL/GenBank/DDBJ whole genome shotgun (WGS) entry which is preliminary data.</text>
</comment>
<feature type="domain" description="Mechanosensitive ion channel MscS C-terminal" evidence="9">
    <location>
        <begin position="226"/>
        <end position="309"/>
    </location>
</feature>
<protein>
    <recommendedName>
        <fullName evidence="7">Small-conductance mechanosensitive channel</fullName>
    </recommendedName>
</protein>
<evidence type="ECO:0000256" key="2">
    <source>
        <dbReference type="ARBA" id="ARBA00008017"/>
    </source>
</evidence>
<feature type="transmembrane region" description="Helical" evidence="7">
    <location>
        <begin position="68"/>
        <end position="89"/>
    </location>
</feature>
<evidence type="ECO:0000256" key="6">
    <source>
        <dbReference type="ARBA" id="ARBA00023136"/>
    </source>
</evidence>
<dbReference type="Gene3D" id="3.30.70.100">
    <property type="match status" value="1"/>
</dbReference>
<evidence type="ECO:0000256" key="5">
    <source>
        <dbReference type="ARBA" id="ARBA00022989"/>
    </source>
</evidence>
<dbReference type="Proteomes" id="UP001556118">
    <property type="component" value="Unassembled WGS sequence"/>
</dbReference>
<name>A0ABV3RFI8_9SPHN</name>
<keyword evidence="5 7" id="KW-1133">Transmembrane helix</keyword>
<dbReference type="SUPFAM" id="SSF82689">
    <property type="entry name" value="Mechanosensitive channel protein MscS (YggB), C-terminal domain"/>
    <property type="match status" value="1"/>
</dbReference>
<dbReference type="EMBL" id="JBFNXR010000054">
    <property type="protein sequence ID" value="MEW9856866.1"/>
    <property type="molecule type" value="Genomic_DNA"/>
</dbReference>
<dbReference type="PANTHER" id="PTHR30221:SF1">
    <property type="entry name" value="SMALL-CONDUCTANCE MECHANOSENSITIVE CHANNEL"/>
    <property type="match status" value="1"/>
</dbReference>
<evidence type="ECO:0000313" key="11">
    <source>
        <dbReference type="Proteomes" id="UP001556118"/>
    </source>
</evidence>
<comment type="function">
    <text evidence="7">Mechanosensitive channel that participates in the regulation of osmotic pressure changes within the cell, opening in response to stretch forces in the membrane lipid bilayer, without the need for other proteins. Contributes to normal resistance to hypoosmotic shock. Forms an ion channel of 1.0 nanosiemens conductance with a slight preference for anions.</text>
</comment>
<dbReference type="Pfam" id="PF00924">
    <property type="entry name" value="MS_channel_2nd"/>
    <property type="match status" value="1"/>
</dbReference>
<dbReference type="InterPro" id="IPR010920">
    <property type="entry name" value="LSM_dom_sf"/>
</dbReference>
<gene>
    <name evidence="10" type="ORF">ABUH87_17220</name>
</gene>
<dbReference type="InterPro" id="IPR008910">
    <property type="entry name" value="MSC_TM_helix"/>
</dbReference>
<dbReference type="InterPro" id="IPR006685">
    <property type="entry name" value="MscS_channel_2nd"/>
</dbReference>
<evidence type="ECO:0000259" key="9">
    <source>
        <dbReference type="Pfam" id="PF21082"/>
    </source>
</evidence>
<reference evidence="10 11" key="1">
    <citation type="submission" date="2024-06" db="EMBL/GenBank/DDBJ databases">
        <title>Novosphingobium rhizovicinus M1R2S20.</title>
        <authorList>
            <person name="Sun J.-Q."/>
        </authorList>
    </citation>
    <scope>NUCLEOTIDE SEQUENCE [LARGE SCALE GENOMIC DNA]</scope>
    <source>
        <strain evidence="10 11">M1R2S20</strain>
    </source>
</reference>
<evidence type="ECO:0000256" key="3">
    <source>
        <dbReference type="ARBA" id="ARBA00022475"/>
    </source>
</evidence>
<dbReference type="RefSeq" id="WP_367775342.1">
    <property type="nucleotide sequence ID" value="NZ_JBFNXR010000054.1"/>
</dbReference>
<dbReference type="Pfam" id="PF05552">
    <property type="entry name" value="MS_channel_1st_1"/>
    <property type="match status" value="1"/>
</dbReference>
<dbReference type="InterPro" id="IPR023408">
    <property type="entry name" value="MscS_beta-dom_sf"/>
</dbReference>
<dbReference type="Gene3D" id="1.10.287.1260">
    <property type="match status" value="1"/>
</dbReference>
<feature type="transmembrane region" description="Helical" evidence="7">
    <location>
        <begin position="136"/>
        <end position="165"/>
    </location>
</feature>
<dbReference type="SUPFAM" id="SSF50182">
    <property type="entry name" value="Sm-like ribonucleoproteins"/>
    <property type="match status" value="1"/>
</dbReference>
<feature type="domain" description="Mechanosensitive ion channel MscS" evidence="8">
    <location>
        <begin position="152"/>
        <end position="214"/>
    </location>
</feature>
<comment type="subunit">
    <text evidence="7">Homoheptamer.</text>
</comment>
<evidence type="ECO:0000256" key="1">
    <source>
        <dbReference type="ARBA" id="ARBA00004651"/>
    </source>
</evidence>
<evidence type="ECO:0000313" key="10">
    <source>
        <dbReference type="EMBL" id="MEW9856866.1"/>
    </source>
</evidence>
<evidence type="ECO:0000259" key="8">
    <source>
        <dbReference type="Pfam" id="PF00924"/>
    </source>
</evidence>
<dbReference type="InterPro" id="IPR011066">
    <property type="entry name" value="MscS_channel_C_sf"/>
</dbReference>
<dbReference type="InterPro" id="IPR011014">
    <property type="entry name" value="MscS_channel_TM-2"/>
</dbReference>
<keyword evidence="7" id="KW-0997">Cell inner membrane</keyword>
<evidence type="ECO:0000256" key="4">
    <source>
        <dbReference type="ARBA" id="ARBA00022692"/>
    </source>
</evidence>
<feature type="transmembrane region" description="Helical" evidence="7">
    <location>
        <begin position="109"/>
        <end position="130"/>
    </location>
</feature>
<dbReference type="SUPFAM" id="SSF82861">
    <property type="entry name" value="Mechanosensitive channel protein MscS (YggB), transmembrane region"/>
    <property type="match status" value="1"/>
</dbReference>
<dbReference type="Pfam" id="PF21082">
    <property type="entry name" value="MS_channel_3rd"/>
    <property type="match status" value="1"/>
</dbReference>
<keyword evidence="7" id="KW-0407">Ion channel</keyword>
<comment type="subcellular location">
    <subcellularLocation>
        <location evidence="7">Cell inner membrane</location>
        <topology evidence="7">Multi-pass membrane protein</topology>
    </subcellularLocation>
    <subcellularLocation>
        <location evidence="1">Cell membrane</location>
        <topology evidence="1">Multi-pass membrane protein</topology>
    </subcellularLocation>
</comment>
<evidence type="ECO:0000256" key="7">
    <source>
        <dbReference type="RuleBase" id="RU369025"/>
    </source>
</evidence>
<keyword evidence="6 7" id="KW-0472">Membrane</keyword>
<comment type="caution">
    <text evidence="7">Lacks conserved residue(s) required for the propagation of feature annotation.</text>
</comment>